<protein>
    <recommendedName>
        <fullName evidence="1">GST C-terminal domain-containing protein</fullName>
    </recommendedName>
</protein>
<evidence type="ECO:0000259" key="1">
    <source>
        <dbReference type="PROSITE" id="PS50405"/>
    </source>
</evidence>
<dbReference type="InterPro" id="IPR036282">
    <property type="entry name" value="Glutathione-S-Trfase_C_sf"/>
</dbReference>
<dbReference type="Pfam" id="PF13417">
    <property type="entry name" value="GST_N_3"/>
    <property type="match status" value="1"/>
</dbReference>
<dbReference type="OrthoDB" id="202840at2759"/>
<evidence type="ECO:0000313" key="2">
    <source>
        <dbReference type="EMBL" id="KAF2486618.1"/>
    </source>
</evidence>
<dbReference type="Proteomes" id="UP000799767">
    <property type="component" value="Unassembled WGS sequence"/>
</dbReference>
<accession>A0A6A6Q268</accession>
<gene>
    <name evidence="2" type="ORF">BDY17DRAFT_315342</name>
</gene>
<dbReference type="CDD" id="cd00299">
    <property type="entry name" value="GST_C_family"/>
    <property type="match status" value="1"/>
</dbReference>
<dbReference type="InterPro" id="IPR058268">
    <property type="entry name" value="DUF7962"/>
</dbReference>
<dbReference type="InterPro" id="IPR036249">
    <property type="entry name" value="Thioredoxin-like_sf"/>
</dbReference>
<dbReference type="RefSeq" id="XP_033593187.1">
    <property type="nucleotide sequence ID" value="XM_033735903.1"/>
</dbReference>
<dbReference type="SUPFAM" id="SSF47616">
    <property type="entry name" value="GST C-terminal domain-like"/>
    <property type="match status" value="1"/>
</dbReference>
<dbReference type="GeneID" id="54476905"/>
<organism evidence="2 3">
    <name type="scientific">Neohortaea acidophila</name>
    <dbReference type="NCBI Taxonomy" id="245834"/>
    <lineage>
        <taxon>Eukaryota</taxon>
        <taxon>Fungi</taxon>
        <taxon>Dikarya</taxon>
        <taxon>Ascomycota</taxon>
        <taxon>Pezizomycotina</taxon>
        <taxon>Dothideomycetes</taxon>
        <taxon>Dothideomycetidae</taxon>
        <taxon>Mycosphaerellales</taxon>
        <taxon>Teratosphaeriaceae</taxon>
        <taxon>Neohortaea</taxon>
    </lineage>
</organism>
<sequence length="342" mass="38527">MAPQQEPILFLWAFSPWASKVVAYLALRGIPHSRCEQPITQPRPDLAALGVQYRRIPLLSIGRDIYCDTLLILEKLEAMYPASSGFKSIGATNPTEKALEKLFEKWTDVVVFKPAAAAIPSSLDLMKDPGFQKDREELWGRPWHAEEQDKLRPAGLANLRANFDFLEDLLADGRQWLLGNEGPKLTDIHACWILDWLFAIDAYDKDFFNKDNYAKVFAWRDRYADAIAKAKEAMATPSELEGKDAIEKILNSDFNETSPKVLPDPIGLKEGDLVDMWPVDTGYNKRDSGKLVLLNANEAAVSTFTQQGNKEIRIHYPRWNFEIAPQKRPTGDAGKLGTDHVG</sequence>
<reference evidence="2" key="1">
    <citation type="journal article" date="2020" name="Stud. Mycol.">
        <title>101 Dothideomycetes genomes: a test case for predicting lifestyles and emergence of pathogens.</title>
        <authorList>
            <person name="Haridas S."/>
            <person name="Albert R."/>
            <person name="Binder M."/>
            <person name="Bloem J."/>
            <person name="Labutti K."/>
            <person name="Salamov A."/>
            <person name="Andreopoulos B."/>
            <person name="Baker S."/>
            <person name="Barry K."/>
            <person name="Bills G."/>
            <person name="Bluhm B."/>
            <person name="Cannon C."/>
            <person name="Castanera R."/>
            <person name="Culley D."/>
            <person name="Daum C."/>
            <person name="Ezra D."/>
            <person name="Gonzalez J."/>
            <person name="Henrissat B."/>
            <person name="Kuo A."/>
            <person name="Liang C."/>
            <person name="Lipzen A."/>
            <person name="Lutzoni F."/>
            <person name="Magnuson J."/>
            <person name="Mondo S."/>
            <person name="Nolan M."/>
            <person name="Ohm R."/>
            <person name="Pangilinan J."/>
            <person name="Park H.-J."/>
            <person name="Ramirez L."/>
            <person name="Alfaro M."/>
            <person name="Sun H."/>
            <person name="Tritt A."/>
            <person name="Yoshinaga Y."/>
            <person name="Zwiers L.-H."/>
            <person name="Turgeon B."/>
            <person name="Goodwin S."/>
            <person name="Spatafora J."/>
            <person name="Crous P."/>
            <person name="Grigoriev I."/>
        </authorList>
    </citation>
    <scope>NUCLEOTIDE SEQUENCE</scope>
    <source>
        <strain evidence="2">CBS 113389</strain>
    </source>
</reference>
<dbReference type="InterPro" id="IPR010987">
    <property type="entry name" value="Glutathione-S-Trfase_C-like"/>
</dbReference>
<evidence type="ECO:0000313" key="3">
    <source>
        <dbReference type="Proteomes" id="UP000799767"/>
    </source>
</evidence>
<name>A0A6A6Q268_9PEZI</name>
<dbReference type="Gene3D" id="3.40.30.110">
    <property type="match status" value="2"/>
</dbReference>
<proteinExistence type="predicted"/>
<dbReference type="Pfam" id="PF25907">
    <property type="entry name" value="DUF7962"/>
    <property type="match status" value="1"/>
</dbReference>
<dbReference type="EMBL" id="MU001632">
    <property type="protein sequence ID" value="KAF2486618.1"/>
    <property type="molecule type" value="Genomic_DNA"/>
</dbReference>
<feature type="domain" description="GST C-terminal" evidence="1">
    <location>
        <begin position="93"/>
        <end position="246"/>
    </location>
</feature>
<dbReference type="AlphaFoldDB" id="A0A6A6Q268"/>
<dbReference type="PROSITE" id="PS50405">
    <property type="entry name" value="GST_CTER"/>
    <property type="match status" value="1"/>
</dbReference>
<dbReference type="InterPro" id="IPR004045">
    <property type="entry name" value="Glutathione_S-Trfase_N"/>
</dbReference>
<keyword evidence="3" id="KW-1185">Reference proteome</keyword>
<dbReference type="SUPFAM" id="SSF52833">
    <property type="entry name" value="Thioredoxin-like"/>
    <property type="match status" value="1"/>
</dbReference>